<sequence length="105" mass="12129">MIGKAVSLYYVQQVAIHRAVVRYNRTTAMSHKLWDMANRDYRGVTEAEWAVWLGKAFEEEPQDLEGLKKRLKTAIQFDTTILNAASRIGKMLDNLMRALERDDQA</sequence>
<dbReference type="AlphaFoldDB" id="A0A9X8H395"/>
<evidence type="ECO:0000313" key="1">
    <source>
        <dbReference type="EMBL" id="RLN99062.1"/>
    </source>
</evidence>
<dbReference type="EMBL" id="QUTI01054953">
    <property type="protein sequence ID" value="RLN99062.1"/>
    <property type="molecule type" value="Genomic_DNA"/>
</dbReference>
<dbReference type="Proteomes" id="UP000275652">
    <property type="component" value="Unassembled WGS sequence"/>
</dbReference>
<evidence type="ECO:0000313" key="2">
    <source>
        <dbReference type="Proteomes" id="UP000275652"/>
    </source>
</evidence>
<proteinExistence type="predicted"/>
<reference evidence="1 2" key="1">
    <citation type="journal article" date="2018" name="J. Invertebr. Pathol.">
        <title>New genotyping method for the causative agent of crayfish plague (Aphanomyces astaci) based on whole genome data.</title>
        <authorList>
            <person name="Minardi D."/>
            <person name="Studholme D.J."/>
            <person name="van der Giezen M."/>
            <person name="Pretto T."/>
            <person name="Oidtmann B."/>
        </authorList>
    </citation>
    <scope>NUCLEOTIDE SEQUENCE [LARGE SCALE GENOMIC DNA]</scope>
    <source>
        <strain evidence="1 2">KB13</strain>
    </source>
</reference>
<protein>
    <submittedName>
        <fullName evidence="1">Uncharacterized protein</fullName>
    </submittedName>
</protein>
<organism evidence="1 2">
    <name type="scientific">Aphanomyces astaci</name>
    <name type="common">Crayfish plague agent</name>
    <dbReference type="NCBI Taxonomy" id="112090"/>
    <lineage>
        <taxon>Eukaryota</taxon>
        <taxon>Sar</taxon>
        <taxon>Stramenopiles</taxon>
        <taxon>Oomycota</taxon>
        <taxon>Saprolegniomycetes</taxon>
        <taxon>Saprolegniales</taxon>
        <taxon>Verrucalvaceae</taxon>
        <taxon>Aphanomyces</taxon>
    </lineage>
</organism>
<gene>
    <name evidence="1" type="ORF">DYB28_015342</name>
</gene>
<accession>A0A9X8H395</accession>
<comment type="caution">
    <text evidence="1">The sequence shown here is derived from an EMBL/GenBank/DDBJ whole genome shotgun (WGS) entry which is preliminary data.</text>
</comment>
<name>A0A9X8H395_APHAT</name>